<protein>
    <submittedName>
        <fullName evidence="3">Uncharacterized protein</fullName>
    </submittedName>
</protein>
<gene>
    <name evidence="3" type="ORF">CDEB00056_LOCUS10346</name>
</gene>
<reference evidence="3" key="1">
    <citation type="submission" date="2021-01" db="EMBL/GenBank/DDBJ databases">
        <authorList>
            <person name="Corre E."/>
            <person name="Pelletier E."/>
            <person name="Niang G."/>
            <person name="Scheremetjew M."/>
            <person name="Finn R."/>
            <person name="Kale V."/>
            <person name="Holt S."/>
            <person name="Cochrane G."/>
            <person name="Meng A."/>
            <person name="Brown T."/>
            <person name="Cohen L."/>
        </authorList>
    </citation>
    <scope>NUCLEOTIDE SEQUENCE</scope>
    <source>
        <strain evidence="3">MM31A-1</strain>
    </source>
</reference>
<feature type="coiled-coil region" evidence="1">
    <location>
        <begin position="341"/>
        <end position="375"/>
    </location>
</feature>
<dbReference type="AlphaFoldDB" id="A0A7S3Q4S4"/>
<organism evidence="3">
    <name type="scientific">Chaetoceros debilis</name>
    <dbReference type="NCBI Taxonomy" id="122233"/>
    <lineage>
        <taxon>Eukaryota</taxon>
        <taxon>Sar</taxon>
        <taxon>Stramenopiles</taxon>
        <taxon>Ochrophyta</taxon>
        <taxon>Bacillariophyta</taxon>
        <taxon>Coscinodiscophyceae</taxon>
        <taxon>Chaetocerotophycidae</taxon>
        <taxon>Chaetocerotales</taxon>
        <taxon>Chaetocerotaceae</taxon>
        <taxon>Chaetoceros</taxon>
    </lineage>
</organism>
<proteinExistence type="predicted"/>
<feature type="region of interest" description="Disordered" evidence="2">
    <location>
        <begin position="511"/>
        <end position="532"/>
    </location>
</feature>
<evidence type="ECO:0000313" key="3">
    <source>
        <dbReference type="EMBL" id="CAE0465505.1"/>
    </source>
</evidence>
<evidence type="ECO:0000256" key="2">
    <source>
        <dbReference type="SAM" id="MobiDB-lite"/>
    </source>
</evidence>
<accession>A0A7S3Q4S4</accession>
<sequence length="796" mass="90559">MDSPVRFSRSRRLVHADKNSPDITSLMNQKDNMSIDDSIEESGAKNIGKKPGDLATMPHILLTGQAMKEAQNANEFDLLDSILGTKSGIGMTKSLSYDEDDGSSESDLVSYGTHSTSSSIFMNDEAETNYSYVEENYMDHDGSLSDILELESESSYCETLNNTQVSIEVDVSFFSAADDEVDGVKNHGLADPPASISMDNPISKETLETILENDGEEALDRALMLRTSTSEIDGNVFHADLCNQFLRNSLKSTIVALRSASAEKRCTEASMETRLEKSIEVESSLDEANELVQSLRKRLKEKECDAMNLKDEILKGTSRNKELNGNLSSLQDKNDKVDFLLEKSKNECLQSQNKCEHLEKSHEVLKDKLSNTQDRHREAENFIVKTKSDLSTAQAEVMTLTRSAEEQSSERKIMRDDLGNTYDKIFILQDDLKLQVEECAAKNLLLEESRSELSSLKFELESKESRSDMAERGLEDAREHIDFVKKTFAATKQTLEEELKHLQVAIAEKGTELESQRKQSSRSHQFQSELEEEIRHGAEELSSIRKSLHKTNTELQVERGALCDTNNELIRSRKKCKMIEEELCRTLDETNERQERSNMKIRLLKNDFEKSQRKQKKRMFSSDNYCCFFPFRQRLSTSIITSDVNEAYEEIVCCMENALRCDAAEIILSGDIIAELLDDPGEEHDFYLHGSEIIEGDVQAMNDLPLRPYYKELSRRIIFYYRRNCQDFNAVDEMPRSILGTDVLNLVHDEISTNNCLEWLQNIGEEGIVEFLGLRESDYVPPYLEADKESLSNEIL</sequence>
<dbReference type="EMBL" id="HBIO01013310">
    <property type="protein sequence ID" value="CAE0465505.1"/>
    <property type="molecule type" value="Transcribed_RNA"/>
</dbReference>
<feature type="region of interest" description="Disordered" evidence="2">
    <location>
        <begin position="1"/>
        <end position="29"/>
    </location>
</feature>
<dbReference type="SUPFAM" id="SSF57997">
    <property type="entry name" value="Tropomyosin"/>
    <property type="match status" value="1"/>
</dbReference>
<keyword evidence="1" id="KW-0175">Coiled coil</keyword>
<name>A0A7S3Q4S4_9STRA</name>
<feature type="coiled-coil region" evidence="1">
    <location>
        <begin position="278"/>
        <end position="312"/>
    </location>
</feature>
<evidence type="ECO:0000256" key="1">
    <source>
        <dbReference type="SAM" id="Coils"/>
    </source>
</evidence>